<dbReference type="AlphaFoldDB" id="A0A2U2ADN6"/>
<keyword evidence="6" id="KW-1185">Reference proteome</keyword>
<dbReference type="PANTHER" id="PTHR33569">
    <property type="entry name" value="UREASE"/>
    <property type="match status" value="1"/>
</dbReference>
<sequence>MSDNKQDPTTAATVTSAKSKKTGASKSASTSKSISGSKTTTPTAKKVTKQSVAAQAEIPTPLGGLILADTPITFNEDKPVTTLKVRNTGDRPIQIGSHFHFFEVNRALEFDREAAYGKRLNIASTTAIRFEPGDEIEVSLIPFGGTQAVYGFNNIVDGWAGENVANSERPAKKIALDNAIAHGFKNSTE</sequence>
<keyword evidence="3" id="KW-0963">Cytoplasm</keyword>
<comment type="caution">
    <text evidence="5">The sequence shown here is derived from an EMBL/GenBank/DDBJ whole genome shotgun (WGS) entry which is preliminary data.</text>
</comment>
<comment type="subunit">
    <text evidence="3">Heterotrimer of UreA (gamma), UreB (beta) and UreC (alpha) subunits. Three heterotrimers associate to form the active enzyme.</text>
</comment>
<dbReference type="OrthoDB" id="9797217at2"/>
<dbReference type="EC" id="3.5.1.5" evidence="3"/>
<evidence type="ECO:0000313" key="6">
    <source>
        <dbReference type="Proteomes" id="UP000245020"/>
    </source>
</evidence>
<evidence type="ECO:0000256" key="4">
    <source>
        <dbReference type="SAM" id="MobiDB-lite"/>
    </source>
</evidence>
<dbReference type="GO" id="GO:0009039">
    <property type="term" value="F:urease activity"/>
    <property type="evidence" value="ECO:0007669"/>
    <property type="project" value="UniProtKB-UniRule"/>
</dbReference>
<comment type="catalytic activity">
    <reaction evidence="2 3">
        <text>urea + 2 H2O + H(+) = hydrogencarbonate + 2 NH4(+)</text>
        <dbReference type="Rhea" id="RHEA:20557"/>
        <dbReference type="ChEBI" id="CHEBI:15377"/>
        <dbReference type="ChEBI" id="CHEBI:15378"/>
        <dbReference type="ChEBI" id="CHEBI:16199"/>
        <dbReference type="ChEBI" id="CHEBI:17544"/>
        <dbReference type="ChEBI" id="CHEBI:28938"/>
        <dbReference type="EC" id="3.5.1.5"/>
    </reaction>
</comment>
<organism evidence="5 6">
    <name type="scientific">Ignatzschineria ureiclastica</name>
    <dbReference type="NCBI Taxonomy" id="472582"/>
    <lineage>
        <taxon>Bacteria</taxon>
        <taxon>Pseudomonadati</taxon>
        <taxon>Pseudomonadota</taxon>
        <taxon>Gammaproteobacteria</taxon>
        <taxon>Cardiobacteriales</taxon>
        <taxon>Ignatzschineriaceae</taxon>
        <taxon>Ignatzschineria</taxon>
    </lineage>
</organism>
<comment type="subcellular location">
    <subcellularLocation>
        <location evidence="3">Cytoplasm</location>
    </subcellularLocation>
</comment>
<dbReference type="RefSeq" id="WP_109189331.1">
    <property type="nucleotide sequence ID" value="NZ_BMYA01000002.1"/>
</dbReference>
<comment type="similarity">
    <text evidence="3">Belongs to the urease beta subunit family.</text>
</comment>
<dbReference type="CDD" id="cd00407">
    <property type="entry name" value="Urease_beta"/>
    <property type="match status" value="1"/>
</dbReference>
<evidence type="ECO:0000256" key="1">
    <source>
        <dbReference type="ARBA" id="ARBA00022801"/>
    </source>
</evidence>
<dbReference type="PANTHER" id="PTHR33569:SF1">
    <property type="entry name" value="UREASE"/>
    <property type="match status" value="1"/>
</dbReference>
<dbReference type="Gene3D" id="2.10.150.10">
    <property type="entry name" value="Urease, beta subunit"/>
    <property type="match status" value="1"/>
</dbReference>
<dbReference type="InterPro" id="IPR036461">
    <property type="entry name" value="Urease_betasu_sf"/>
</dbReference>
<dbReference type="Proteomes" id="UP000245020">
    <property type="component" value="Unassembled WGS sequence"/>
</dbReference>
<comment type="pathway">
    <text evidence="3">Nitrogen metabolism; urea degradation; CO(2) and NH(3) from urea (urease route): step 1/1.</text>
</comment>
<feature type="compositionally biased region" description="Low complexity" evidence="4">
    <location>
        <begin position="24"/>
        <end position="45"/>
    </location>
</feature>
<evidence type="ECO:0000256" key="3">
    <source>
        <dbReference type="HAMAP-Rule" id="MF_01954"/>
    </source>
</evidence>
<proteinExistence type="inferred from homology"/>
<dbReference type="NCBIfam" id="TIGR00192">
    <property type="entry name" value="urease_beta"/>
    <property type="match status" value="1"/>
</dbReference>
<dbReference type="UniPathway" id="UPA00258">
    <property type="reaction ID" value="UER00370"/>
</dbReference>
<gene>
    <name evidence="3" type="primary">ureB</name>
    <name evidence="5" type="ORF">DC083_05985</name>
</gene>
<name>A0A2U2ADN6_9GAMM</name>
<keyword evidence="1 3" id="KW-0378">Hydrolase</keyword>
<dbReference type="Pfam" id="PF00699">
    <property type="entry name" value="Urease_beta"/>
    <property type="match status" value="1"/>
</dbReference>
<dbReference type="SUPFAM" id="SSF51278">
    <property type="entry name" value="Urease, beta-subunit"/>
    <property type="match status" value="1"/>
</dbReference>
<dbReference type="InterPro" id="IPR002019">
    <property type="entry name" value="Urease_beta-like"/>
</dbReference>
<accession>A0A2U2ADN6</accession>
<protein>
    <recommendedName>
        <fullName evidence="3">Urease subunit beta</fullName>
        <ecNumber evidence="3">3.5.1.5</ecNumber>
    </recommendedName>
    <alternativeName>
        <fullName evidence="3">Urea amidohydrolase subunit beta</fullName>
    </alternativeName>
</protein>
<dbReference type="HAMAP" id="MF_01954">
    <property type="entry name" value="Urease_beta"/>
    <property type="match status" value="1"/>
</dbReference>
<feature type="region of interest" description="Disordered" evidence="4">
    <location>
        <begin position="1"/>
        <end position="52"/>
    </location>
</feature>
<reference evidence="6" key="1">
    <citation type="submission" date="2018-05" db="EMBL/GenBank/DDBJ databases">
        <title>Ignatzschineria dubaiensis sp. nov., isolated from necrotic foot tissues of dromedaries (Camelus dromedarius) and associated maggots in Dubai, United Arab Emirates.</title>
        <authorList>
            <person name="Tsang C.C."/>
            <person name="Tang J.Y.M."/>
            <person name="Fong J.Y.H."/>
            <person name="Kinne J."/>
            <person name="Lee H.H."/>
            <person name="Joseph M."/>
            <person name="Jose S."/>
            <person name="Schuster R.K."/>
            <person name="Tang Y."/>
            <person name="Sivakumar S."/>
            <person name="Chen J.H.K."/>
            <person name="Teng J.L.L."/>
            <person name="Lau S.K.P."/>
            <person name="Wernery U."/>
            <person name="Woo P.C.Y."/>
        </authorList>
    </citation>
    <scope>NUCLEOTIDE SEQUENCE [LARGE SCALE GENOMIC DNA]</scope>
    <source>
        <strain evidence="6">KCTC 22644</strain>
    </source>
</reference>
<dbReference type="InterPro" id="IPR050069">
    <property type="entry name" value="Urease_subunit"/>
</dbReference>
<evidence type="ECO:0000256" key="2">
    <source>
        <dbReference type="ARBA" id="ARBA00047778"/>
    </source>
</evidence>
<dbReference type="EMBL" id="QEWQ01000004">
    <property type="protein sequence ID" value="PWD80669.1"/>
    <property type="molecule type" value="Genomic_DNA"/>
</dbReference>
<evidence type="ECO:0000313" key="5">
    <source>
        <dbReference type="EMBL" id="PWD80669.1"/>
    </source>
</evidence>
<dbReference type="NCBIfam" id="NF009682">
    <property type="entry name" value="PRK13203.1"/>
    <property type="match status" value="1"/>
</dbReference>
<dbReference type="GO" id="GO:0043419">
    <property type="term" value="P:urea catabolic process"/>
    <property type="evidence" value="ECO:0007669"/>
    <property type="project" value="UniProtKB-UniRule"/>
</dbReference>
<dbReference type="GO" id="GO:0035550">
    <property type="term" value="C:urease complex"/>
    <property type="evidence" value="ECO:0007669"/>
    <property type="project" value="InterPro"/>
</dbReference>